<dbReference type="Proteomes" id="UP000236291">
    <property type="component" value="Unassembled WGS sequence"/>
</dbReference>
<organism evidence="2 3">
    <name type="scientific">Trifolium pratense</name>
    <name type="common">Red clover</name>
    <dbReference type="NCBI Taxonomy" id="57577"/>
    <lineage>
        <taxon>Eukaryota</taxon>
        <taxon>Viridiplantae</taxon>
        <taxon>Streptophyta</taxon>
        <taxon>Embryophyta</taxon>
        <taxon>Tracheophyta</taxon>
        <taxon>Spermatophyta</taxon>
        <taxon>Magnoliopsida</taxon>
        <taxon>eudicotyledons</taxon>
        <taxon>Gunneridae</taxon>
        <taxon>Pentapetalae</taxon>
        <taxon>rosids</taxon>
        <taxon>fabids</taxon>
        <taxon>Fabales</taxon>
        <taxon>Fabaceae</taxon>
        <taxon>Papilionoideae</taxon>
        <taxon>50 kb inversion clade</taxon>
        <taxon>NPAAA clade</taxon>
        <taxon>Hologalegina</taxon>
        <taxon>IRL clade</taxon>
        <taxon>Trifolieae</taxon>
        <taxon>Trifolium</taxon>
    </lineage>
</organism>
<evidence type="ECO:0000313" key="3">
    <source>
        <dbReference type="Proteomes" id="UP000236291"/>
    </source>
</evidence>
<proteinExistence type="predicted"/>
<protein>
    <recommendedName>
        <fullName evidence="4">Secreted protein</fullName>
    </recommendedName>
</protein>
<name>A0A2K3LQ84_TRIPR</name>
<feature type="signal peptide" evidence="1">
    <location>
        <begin position="1"/>
        <end position="19"/>
    </location>
</feature>
<evidence type="ECO:0008006" key="4">
    <source>
        <dbReference type="Google" id="ProtNLM"/>
    </source>
</evidence>
<comment type="caution">
    <text evidence="2">The sequence shown here is derived from an EMBL/GenBank/DDBJ whole genome shotgun (WGS) entry which is preliminary data.</text>
</comment>
<evidence type="ECO:0000256" key="1">
    <source>
        <dbReference type="SAM" id="SignalP"/>
    </source>
</evidence>
<reference evidence="2 3" key="2">
    <citation type="journal article" date="2017" name="Front. Plant Sci.">
        <title>Gene Classification and Mining of Molecular Markers Useful in Red Clover (Trifolium pratense) Breeding.</title>
        <authorList>
            <person name="Istvanek J."/>
            <person name="Dluhosova J."/>
            <person name="Dluhos P."/>
            <person name="Patkova L."/>
            <person name="Nedelnik J."/>
            <person name="Repkova J."/>
        </authorList>
    </citation>
    <scope>NUCLEOTIDE SEQUENCE [LARGE SCALE GENOMIC DNA]</scope>
    <source>
        <strain evidence="3">cv. Tatra</strain>
        <tissue evidence="2">Young leaves</tissue>
    </source>
</reference>
<keyword evidence="1" id="KW-0732">Signal</keyword>
<accession>A0A2K3LQ84</accession>
<evidence type="ECO:0000313" key="2">
    <source>
        <dbReference type="EMBL" id="PNX80698.1"/>
    </source>
</evidence>
<gene>
    <name evidence="2" type="ORF">L195_g036707</name>
</gene>
<dbReference type="AlphaFoldDB" id="A0A2K3LQ84"/>
<reference evidence="2 3" key="1">
    <citation type="journal article" date="2014" name="Am. J. Bot.">
        <title>Genome assembly and annotation for red clover (Trifolium pratense; Fabaceae).</title>
        <authorList>
            <person name="Istvanek J."/>
            <person name="Jaros M."/>
            <person name="Krenek A."/>
            <person name="Repkova J."/>
        </authorList>
    </citation>
    <scope>NUCLEOTIDE SEQUENCE [LARGE SCALE GENOMIC DNA]</scope>
    <source>
        <strain evidence="3">cv. Tatra</strain>
        <tissue evidence="2">Young leaves</tissue>
    </source>
</reference>
<feature type="chain" id="PRO_5014348124" description="Secreted protein" evidence="1">
    <location>
        <begin position="20"/>
        <end position="76"/>
    </location>
</feature>
<dbReference type="EMBL" id="ASHM01038463">
    <property type="protein sequence ID" value="PNX80698.1"/>
    <property type="molecule type" value="Genomic_DNA"/>
</dbReference>
<sequence>MSAAISAATVLLLARVAEREPCLLRQGCKEVSPPSFDHRKSPSSNPVNIPTSQLWQCCIWQPGACCPTPSVIATAC</sequence>